<name>X1CBM6_9ZZZZ</name>
<feature type="non-terminal residue" evidence="1">
    <location>
        <position position="1"/>
    </location>
</feature>
<sequence length="107" mass="11933">HPYGGQEITLVQLIQHEILMNCVPVTGDGWESYLGAATWTFNDASKNVLKEKFEDKDRDTHIAFRAAFSLVKRAVETAAIIKAGGIALKDELKSDPVYQPFLKRIVS</sequence>
<proteinExistence type="predicted"/>
<protein>
    <submittedName>
        <fullName evidence="1">Uncharacterized protein</fullName>
    </submittedName>
</protein>
<dbReference type="AlphaFoldDB" id="X1CBM6"/>
<accession>X1CBM6</accession>
<evidence type="ECO:0000313" key="1">
    <source>
        <dbReference type="EMBL" id="GAH05591.1"/>
    </source>
</evidence>
<dbReference type="EMBL" id="BART01037095">
    <property type="protein sequence ID" value="GAH05591.1"/>
    <property type="molecule type" value="Genomic_DNA"/>
</dbReference>
<gene>
    <name evidence="1" type="ORF">S01H4_62236</name>
</gene>
<comment type="caution">
    <text evidence="1">The sequence shown here is derived from an EMBL/GenBank/DDBJ whole genome shotgun (WGS) entry which is preliminary data.</text>
</comment>
<organism evidence="1">
    <name type="scientific">marine sediment metagenome</name>
    <dbReference type="NCBI Taxonomy" id="412755"/>
    <lineage>
        <taxon>unclassified sequences</taxon>
        <taxon>metagenomes</taxon>
        <taxon>ecological metagenomes</taxon>
    </lineage>
</organism>
<reference evidence="1" key="1">
    <citation type="journal article" date="2014" name="Front. Microbiol.">
        <title>High frequency of phylogenetically diverse reductive dehalogenase-homologous genes in deep subseafloor sedimentary metagenomes.</title>
        <authorList>
            <person name="Kawai M."/>
            <person name="Futagami T."/>
            <person name="Toyoda A."/>
            <person name="Takaki Y."/>
            <person name="Nishi S."/>
            <person name="Hori S."/>
            <person name="Arai W."/>
            <person name="Tsubouchi T."/>
            <person name="Morono Y."/>
            <person name="Uchiyama I."/>
            <person name="Ito T."/>
            <person name="Fujiyama A."/>
            <person name="Inagaki F."/>
            <person name="Takami H."/>
        </authorList>
    </citation>
    <scope>NUCLEOTIDE SEQUENCE</scope>
    <source>
        <strain evidence="1">Expedition CK06-06</strain>
    </source>
</reference>